<organism evidence="1 2">
    <name type="scientific">Streptomyces beijiangensis</name>
    <dbReference type="NCBI Taxonomy" id="163361"/>
    <lineage>
        <taxon>Bacteria</taxon>
        <taxon>Bacillati</taxon>
        <taxon>Actinomycetota</taxon>
        <taxon>Actinomycetes</taxon>
        <taxon>Kitasatosporales</taxon>
        <taxon>Streptomycetaceae</taxon>
        <taxon>Streptomyces</taxon>
    </lineage>
</organism>
<feature type="non-terminal residue" evidence="1">
    <location>
        <position position="1"/>
    </location>
</feature>
<accession>A0A939FFW8</accession>
<name>A0A939FFW8_9ACTN</name>
<reference evidence="1" key="1">
    <citation type="submission" date="2021-03" db="EMBL/GenBank/DDBJ databases">
        <title>Streptomyces poriferae sp. nov., a novel marine sponge-derived Actinobacteria species with anti-MRSA activity.</title>
        <authorList>
            <person name="Sandoval-Powers M."/>
            <person name="Kralova S."/>
            <person name="Nguyen G.-S."/>
            <person name="Fawwal D."/>
            <person name="Degnes K."/>
            <person name="Klinkenberg G."/>
            <person name="Sletta H."/>
            <person name="Wentzel A."/>
            <person name="Liles M.R."/>
        </authorList>
    </citation>
    <scope>NUCLEOTIDE SEQUENCE</scope>
    <source>
        <strain evidence="1">DSM 41794</strain>
    </source>
</reference>
<dbReference type="AlphaFoldDB" id="A0A939FFW8"/>
<proteinExistence type="predicted"/>
<evidence type="ECO:0000313" key="1">
    <source>
        <dbReference type="EMBL" id="MBO0517837.1"/>
    </source>
</evidence>
<sequence>AAARQRPPDLALVIPMGGGSPASLSERDPDFAVLSAMMRPQNAHTEHVPEGFEPTVRATVVWGLSGVGGWPQTDRAPGGDTAIEQQDQVMAPEDASSDTVWVRSDPSIVNDDDIRWHRVPAGVLDLLDRHHLLGPGRPPARPDEGGADGWWWLIPGLALGYGAA</sequence>
<comment type="caution">
    <text evidence="1">The sequence shown here is derived from an EMBL/GenBank/DDBJ whole genome shotgun (WGS) entry which is preliminary data.</text>
</comment>
<dbReference type="Proteomes" id="UP000664167">
    <property type="component" value="Unassembled WGS sequence"/>
</dbReference>
<feature type="non-terminal residue" evidence="1">
    <location>
        <position position="164"/>
    </location>
</feature>
<dbReference type="EMBL" id="JAFLRJ010000899">
    <property type="protein sequence ID" value="MBO0517837.1"/>
    <property type="molecule type" value="Genomic_DNA"/>
</dbReference>
<gene>
    <name evidence="1" type="ORF">J0695_39765</name>
</gene>
<keyword evidence="2" id="KW-1185">Reference proteome</keyword>
<protein>
    <submittedName>
        <fullName evidence="1">Uncharacterized protein</fullName>
    </submittedName>
</protein>
<evidence type="ECO:0000313" key="2">
    <source>
        <dbReference type="Proteomes" id="UP000664167"/>
    </source>
</evidence>